<protein>
    <submittedName>
        <fullName evidence="9">Iron complex transport system permease protein</fullName>
    </submittedName>
</protein>
<keyword evidence="6 8" id="KW-1133">Transmembrane helix</keyword>
<name>A0A931GFJ1_9MICC</name>
<feature type="transmembrane region" description="Helical" evidence="8">
    <location>
        <begin position="135"/>
        <end position="154"/>
    </location>
</feature>
<dbReference type="GO" id="GO:0022857">
    <property type="term" value="F:transmembrane transporter activity"/>
    <property type="evidence" value="ECO:0007669"/>
    <property type="project" value="InterPro"/>
</dbReference>
<keyword evidence="10" id="KW-1185">Reference proteome</keyword>
<dbReference type="PANTHER" id="PTHR30472">
    <property type="entry name" value="FERRIC ENTEROBACTIN TRANSPORT SYSTEM PERMEASE PROTEIN"/>
    <property type="match status" value="1"/>
</dbReference>
<comment type="caution">
    <text evidence="9">The sequence shown here is derived from an EMBL/GenBank/DDBJ whole genome shotgun (WGS) entry which is preliminary data.</text>
</comment>
<keyword evidence="3" id="KW-0813">Transport</keyword>
<dbReference type="EMBL" id="JADOTZ010000001">
    <property type="protein sequence ID" value="MBG6085295.1"/>
    <property type="molecule type" value="Genomic_DNA"/>
</dbReference>
<dbReference type="AlphaFoldDB" id="A0A931GFJ1"/>
<dbReference type="PANTHER" id="PTHR30472:SF24">
    <property type="entry name" value="FERRIC ENTEROBACTIN TRANSPORT SYSTEM PERMEASE PROTEIN FEPG"/>
    <property type="match status" value="1"/>
</dbReference>
<dbReference type="Pfam" id="PF01032">
    <property type="entry name" value="FecCD"/>
    <property type="match status" value="1"/>
</dbReference>
<organism evidence="9 10">
    <name type="scientific">Zhihengliuella flava</name>
    <dbReference type="NCBI Taxonomy" id="1285193"/>
    <lineage>
        <taxon>Bacteria</taxon>
        <taxon>Bacillati</taxon>
        <taxon>Actinomycetota</taxon>
        <taxon>Actinomycetes</taxon>
        <taxon>Micrococcales</taxon>
        <taxon>Micrococcaceae</taxon>
        <taxon>Zhihengliuella</taxon>
    </lineage>
</organism>
<comment type="subcellular location">
    <subcellularLocation>
        <location evidence="1">Cell membrane</location>
        <topology evidence="1">Multi-pass membrane protein</topology>
    </subcellularLocation>
</comment>
<dbReference type="RefSeq" id="WP_196836494.1">
    <property type="nucleotide sequence ID" value="NZ_JADOTZ010000001.1"/>
</dbReference>
<feature type="transmembrane region" description="Helical" evidence="8">
    <location>
        <begin position="293"/>
        <end position="313"/>
    </location>
</feature>
<reference evidence="9" key="1">
    <citation type="submission" date="2020-11" db="EMBL/GenBank/DDBJ databases">
        <title>Sequencing the genomes of 1000 actinobacteria strains.</title>
        <authorList>
            <person name="Klenk H.-P."/>
        </authorList>
    </citation>
    <scope>NUCLEOTIDE SEQUENCE</scope>
    <source>
        <strain evidence="9">DSM 26152</strain>
    </source>
</reference>
<keyword evidence="4" id="KW-1003">Cell membrane</keyword>
<evidence type="ECO:0000313" key="9">
    <source>
        <dbReference type="EMBL" id="MBG6085295.1"/>
    </source>
</evidence>
<dbReference type="Gene3D" id="1.10.3470.10">
    <property type="entry name" value="ABC transporter involved in vitamin B12 uptake, BtuC"/>
    <property type="match status" value="1"/>
</dbReference>
<dbReference type="SUPFAM" id="SSF81345">
    <property type="entry name" value="ABC transporter involved in vitamin B12 uptake, BtuC"/>
    <property type="match status" value="1"/>
</dbReference>
<feature type="transmembrane region" description="Helical" evidence="8">
    <location>
        <begin position="111"/>
        <end position="129"/>
    </location>
</feature>
<comment type="similarity">
    <text evidence="2">Belongs to the binding-protein-dependent transport system permease family. FecCD subfamily.</text>
</comment>
<feature type="transmembrane region" description="Helical" evidence="8">
    <location>
        <begin position="166"/>
        <end position="185"/>
    </location>
</feature>
<dbReference type="GO" id="GO:0033214">
    <property type="term" value="P:siderophore-iron import into cell"/>
    <property type="evidence" value="ECO:0007669"/>
    <property type="project" value="TreeGrafter"/>
</dbReference>
<evidence type="ECO:0000256" key="7">
    <source>
        <dbReference type="ARBA" id="ARBA00023136"/>
    </source>
</evidence>
<feature type="transmembrane region" description="Helical" evidence="8">
    <location>
        <begin position="27"/>
        <end position="47"/>
    </location>
</feature>
<keyword evidence="5 8" id="KW-0812">Transmembrane</keyword>
<gene>
    <name evidence="9" type="ORF">IW252_002062</name>
</gene>
<dbReference type="GO" id="GO:0005886">
    <property type="term" value="C:plasma membrane"/>
    <property type="evidence" value="ECO:0007669"/>
    <property type="project" value="UniProtKB-SubCell"/>
</dbReference>
<evidence type="ECO:0000256" key="5">
    <source>
        <dbReference type="ARBA" id="ARBA00022692"/>
    </source>
</evidence>
<feature type="transmembrane region" description="Helical" evidence="8">
    <location>
        <begin position="320"/>
        <end position="340"/>
    </location>
</feature>
<evidence type="ECO:0000256" key="4">
    <source>
        <dbReference type="ARBA" id="ARBA00022475"/>
    </source>
</evidence>
<dbReference type="Proteomes" id="UP000625033">
    <property type="component" value="Unassembled WGS sequence"/>
</dbReference>
<evidence type="ECO:0000313" key="10">
    <source>
        <dbReference type="Proteomes" id="UP000625033"/>
    </source>
</evidence>
<evidence type="ECO:0000256" key="8">
    <source>
        <dbReference type="SAM" id="Phobius"/>
    </source>
</evidence>
<keyword evidence="7 8" id="KW-0472">Membrane</keyword>
<evidence type="ECO:0000256" key="3">
    <source>
        <dbReference type="ARBA" id="ARBA00022448"/>
    </source>
</evidence>
<feature type="transmembrane region" description="Helical" evidence="8">
    <location>
        <begin position="210"/>
        <end position="233"/>
    </location>
</feature>
<feature type="transmembrane region" description="Helical" evidence="8">
    <location>
        <begin position="254"/>
        <end position="281"/>
    </location>
</feature>
<dbReference type="InterPro" id="IPR000522">
    <property type="entry name" value="ABC_transptr_permease_BtuC"/>
</dbReference>
<feature type="transmembrane region" description="Helical" evidence="8">
    <location>
        <begin position="81"/>
        <end position="99"/>
    </location>
</feature>
<sequence>MSRVSFVADRWHVRLGAASLIWSRRTAAITAIMVAAAVVIGLVSLALGDYTLTLPQVIAALGDADAGLARTVVVEWRLPRAVAAAVFGAALAVSGAIFQTMTRNPLASPDIIGLSHGSMTGMLIALVFFGGHWAVHMTGALAGGIGAAIVIYLLSYRAGLQGFRFIIVGIGISAMLAAANTWFLLEADLETAMTASAWGAGTLNRIQPDVLAPVLIVIAVLLVALLAAVPVLRQMDLGDDVAAVTGVRLNRARLLLIVAAVALVAAVTVVAGPISFVALAAPQIARRLCASPTISLTAAGAVGALMLLVSDVIAQHVVPLTIPVGVVTVVIGGAYLIWLLSREVRRNLS</sequence>
<dbReference type="InterPro" id="IPR037294">
    <property type="entry name" value="ABC_BtuC-like"/>
</dbReference>
<accession>A0A931GFJ1</accession>
<evidence type="ECO:0000256" key="1">
    <source>
        <dbReference type="ARBA" id="ARBA00004651"/>
    </source>
</evidence>
<proteinExistence type="inferred from homology"/>
<evidence type="ECO:0000256" key="2">
    <source>
        <dbReference type="ARBA" id="ARBA00007935"/>
    </source>
</evidence>
<evidence type="ECO:0000256" key="6">
    <source>
        <dbReference type="ARBA" id="ARBA00022989"/>
    </source>
</evidence>